<proteinExistence type="predicted"/>
<evidence type="ECO:0000259" key="1">
    <source>
        <dbReference type="Pfam" id="PF04167"/>
    </source>
</evidence>
<dbReference type="STRING" id="1824.SAMN05444423_105194"/>
<keyword evidence="3" id="KW-1185">Reference proteome</keyword>
<name>U5E3C8_NOCAS</name>
<evidence type="ECO:0000313" key="2">
    <source>
        <dbReference type="EMBL" id="GAD82307.1"/>
    </source>
</evidence>
<protein>
    <recommendedName>
        <fullName evidence="1">DUF402 domain-containing protein</fullName>
    </recommendedName>
</protein>
<dbReference type="EMBL" id="BAFO02000008">
    <property type="protein sequence ID" value="GAD82307.1"/>
    <property type="molecule type" value="Genomic_DNA"/>
</dbReference>
<sequence length="161" mass="18658">MTMPVRVVAADDILAVWVADGTPFVFPSHPFGSHPWSGRQRWTGADVLQLYRPGDAYSVWAFFERGVRDCWYINFERPHSRGQDFFDTVDHGLDIVVRSGGWEWKDRDDVAEQVAGGRLTTEEAAAVWRVAERVAIDLERDTCWWTPRWRDWQPGLLPPER</sequence>
<dbReference type="InterPro" id="IPR035930">
    <property type="entry name" value="FomD-like_sf"/>
</dbReference>
<accession>U5E3C8</accession>
<dbReference type="InterPro" id="IPR007295">
    <property type="entry name" value="DUF402"/>
</dbReference>
<dbReference type="SUPFAM" id="SSF159234">
    <property type="entry name" value="FomD-like"/>
    <property type="match status" value="1"/>
</dbReference>
<dbReference type="eggNOG" id="COG2306">
    <property type="taxonomic scope" value="Bacteria"/>
</dbReference>
<evidence type="ECO:0000313" key="3">
    <source>
        <dbReference type="Proteomes" id="UP000017048"/>
    </source>
</evidence>
<gene>
    <name evidence="2" type="ORF">NCAST_08_01790</name>
</gene>
<dbReference type="AlphaFoldDB" id="U5E3C8"/>
<reference evidence="2 3" key="1">
    <citation type="journal article" date="2014" name="BMC Genomics">
        <title>Genome based analysis of type-I polyketide synthase and nonribosomal peptide synthetase gene clusters in seven strains of five representative Nocardia species.</title>
        <authorList>
            <person name="Komaki H."/>
            <person name="Ichikawa N."/>
            <person name="Hosoyama A."/>
            <person name="Takahashi-Nakaguchi A."/>
            <person name="Matsuzawa T."/>
            <person name="Suzuki K."/>
            <person name="Fujita N."/>
            <person name="Gonoi T."/>
        </authorList>
    </citation>
    <scope>NUCLEOTIDE SEQUENCE [LARGE SCALE GENOMIC DNA]</scope>
    <source>
        <strain evidence="2 3">NBRC 15531</strain>
    </source>
</reference>
<dbReference type="Pfam" id="PF04167">
    <property type="entry name" value="DUF402"/>
    <property type="match status" value="1"/>
</dbReference>
<dbReference type="Gene3D" id="2.40.380.10">
    <property type="entry name" value="FomD-like"/>
    <property type="match status" value="1"/>
</dbReference>
<dbReference type="Proteomes" id="UP000017048">
    <property type="component" value="Unassembled WGS sequence"/>
</dbReference>
<feature type="domain" description="DUF402" evidence="1">
    <location>
        <begin position="34"/>
        <end position="140"/>
    </location>
</feature>
<comment type="caution">
    <text evidence="2">The sequence shown here is derived from an EMBL/GenBank/DDBJ whole genome shotgun (WGS) entry which is preliminary data.</text>
</comment>
<organism evidence="2 3">
    <name type="scientific">Nocardia asteroides NBRC 15531</name>
    <dbReference type="NCBI Taxonomy" id="1110697"/>
    <lineage>
        <taxon>Bacteria</taxon>
        <taxon>Bacillati</taxon>
        <taxon>Actinomycetota</taxon>
        <taxon>Actinomycetes</taxon>
        <taxon>Mycobacteriales</taxon>
        <taxon>Nocardiaceae</taxon>
        <taxon>Nocardia</taxon>
    </lineage>
</organism>